<dbReference type="EMBL" id="CP012559">
    <property type="protein sequence ID" value="ALB30117.1"/>
    <property type="molecule type" value="Genomic_DNA"/>
</dbReference>
<dbReference type="AlphaFoldDB" id="A0A0K2LFQ2"/>
<dbReference type="Proteomes" id="UP000061546">
    <property type="component" value="Chromosome"/>
</dbReference>
<name>A0A0K2LFQ2_9LACO</name>
<sequence>MDQKSGISYGYVSFKFSNHNLYISSLKGVVNIDKITVPISEIKDVAEDTYYGWNRIKFNYNGKRFIFLYSGYGEFDYLKENMFEAIAE</sequence>
<proteinExistence type="predicted"/>
<evidence type="ECO:0000313" key="1">
    <source>
        <dbReference type="EMBL" id="ALB30117.1"/>
    </source>
</evidence>
<evidence type="ECO:0008006" key="3">
    <source>
        <dbReference type="Google" id="ProtNLM"/>
    </source>
</evidence>
<keyword evidence="2" id="KW-1185">Reference proteome</keyword>
<organism evidence="1 2">
    <name type="scientific">Companilactobacillus heilongjiangensis</name>
    <dbReference type="NCBI Taxonomy" id="1074467"/>
    <lineage>
        <taxon>Bacteria</taxon>
        <taxon>Bacillati</taxon>
        <taxon>Bacillota</taxon>
        <taxon>Bacilli</taxon>
        <taxon>Lactobacillales</taxon>
        <taxon>Lactobacillaceae</taxon>
        <taxon>Companilactobacillus</taxon>
    </lineage>
</organism>
<evidence type="ECO:0000313" key="2">
    <source>
        <dbReference type="Proteomes" id="UP000061546"/>
    </source>
</evidence>
<accession>A0A0K2LFQ2</accession>
<reference evidence="1 2" key="1">
    <citation type="submission" date="2015-08" db="EMBL/GenBank/DDBJ databases">
        <title>Genomic sequence of Lactobacillus heilongjiangensis DSM 28069, isolated from Chinese traditional pickle.</title>
        <authorList>
            <person name="Jiang X."/>
            <person name="Zheng B."/>
            <person name="Cheng H."/>
        </authorList>
    </citation>
    <scope>NUCLEOTIDE SEQUENCE [LARGE SCALE GENOMIC DNA]</scope>
    <source>
        <strain evidence="1 2">DSM 28069</strain>
    </source>
</reference>
<dbReference type="KEGG" id="lhi:JP39_02350"/>
<protein>
    <recommendedName>
        <fullName evidence="3">GRAM domain-containing protein</fullName>
    </recommendedName>
</protein>
<gene>
    <name evidence="1" type="ORF">JP39_02350</name>
</gene>